<proteinExistence type="predicted"/>
<feature type="compositionally biased region" description="Polar residues" evidence="1">
    <location>
        <begin position="1"/>
        <end position="19"/>
    </location>
</feature>
<keyword evidence="3" id="KW-1185">Reference proteome</keyword>
<organism evidence="2 3">
    <name type="scientific">Penicillium cinerascens</name>
    <dbReference type="NCBI Taxonomy" id="70096"/>
    <lineage>
        <taxon>Eukaryota</taxon>
        <taxon>Fungi</taxon>
        <taxon>Dikarya</taxon>
        <taxon>Ascomycota</taxon>
        <taxon>Pezizomycotina</taxon>
        <taxon>Eurotiomycetes</taxon>
        <taxon>Eurotiomycetidae</taxon>
        <taxon>Eurotiales</taxon>
        <taxon>Aspergillaceae</taxon>
        <taxon>Penicillium</taxon>
    </lineage>
</organism>
<sequence>MEEINSSLGPPSHTTSPLRQCQHPRWDFRGRGVKKRERKAAAKAARDAAEKAAATPATVTAASSSSEAEIVSALAHPPLFLCGAGSAAPGGNNAPGDEVSFSAPVWPPNWSAEDIENFEIWMASHAPPRSPSPDQGVKKE</sequence>
<dbReference type="RefSeq" id="XP_058307834.1">
    <property type="nucleotide sequence ID" value="XM_058453643.1"/>
</dbReference>
<name>A0A9W9SXH8_9EURO</name>
<gene>
    <name evidence="2" type="ORF">N7498_006581</name>
</gene>
<comment type="caution">
    <text evidence="2">The sequence shown here is derived from an EMBL/GenBank/DDBJ whole genome shotgun (WGS) entry which is preliminary data.</text>
</comment>
<evidence type="ECO:0000313" key="3">
    <source>
        <dbReference type="Proteomes" id="UP001150904"/>
    </source>
</evidence>
<evidence type="ECO:0000256" key="1">
    <source>
        <dbReference type="SAM" id="MobiDB-lite"/>
    </source>
</evidence>
<reference evidence="2" key="2">
    <citation type="journal article" date="2023" name="IMA Fungus">
        <title>Comparative genomic study of the Penicillium genus elucidates a diverse pangenome and 15 lateral gene transfer events.</title>
        <authorList>
            <person name="Petersen C."/>
            <person name="Sorensen T."/>
            <person name="Nielsen M.R."/>
            <person name="Sondergaard T.E."/>
            <person name="Sorensen J.L."/>
            <person name="Fitzpatrick D.A."/>
            <person name="Frisvad J.C."/>
            <person name="Nielsen K.L."/>
        </authorList>
    </citation>
    <scope>NUCLEOTIDE SEQUENCE</scope>
    <source>
        <strain evidence="2">IBT 15544</strain>
    </source>
</reference>
<reference evidence="2" key="1">
    <citation type="submission" date="2022-12" db="EMBL/GenBank/DDBJ databases">
        <authorList>
            <person name="Petersen C."/>
        </authorList>
    </citation>
    <scope>NUCLEOTIDE SEQUENCE</scope>
    <source>
        <strain evidence="2">IBT 15544</strain>
    </source>
</reference>
<dbReference type="Proteomes" id="UP001150904">
    <property type="component" value="Unassembled WGS sequence"/>
</dbReference>
<accession>A0A9W9SXH8</accession>
<dbReference type="AlphaFoldDB" id="A0A9W9SXH8"/>
<dbReference type="GeneID" id="83180944"/>
<feature type="region of interest" description="Disordered" evidence="1">
    <location>
        <begin position="1"/>
        <end position="57"/>
    </location>
</feature>
<evidence type="ECO:0000313" key="2">
    <source>
        <dbReference type="EMBL" id="KAJ5201918.1"/>
    </source>
</evidence>
<protein>
    <submittedName>
        <fullName evidence="2">Uncharacterized protein</fullName>
    </submittedName>
</protein>
<dbReference type="EMBL" id="JAPQKR010000013">
    <property type="protein sequence ID" value="KAJ5201918.1"/>
    <property type="molecule type" value="Genomic_DNA"/>
</dbReference>